<dbReference type="PROSITE" id="PS50949">
    <property type="entry name" value="HTH_GNTR"/>
    <property type="match status" value="1"/>
</dbReference>
<evidence type="ECO:0000259" key="4">
    <source>
        <dbReference type="PROSITE" id="PS50949"/>
    </source>
</evidence>
<dbReference type="Gene3D" id="3.40.1410.10">
    <property type="entry name" value="Chorismate lyase-like"/>
    <property type="match status" value="1"/>
</dbReference>
<keyword evidence="6" id="KW-1185">Reference proteome</keyword>
<dbReference type="SMART" id="SM00866">
    <property type="entry name" value="UTRA"/>
    <property type="match status" value="1"/>
</dbReference>
<evidence type="ECO:0000256" key="1">
    <source>
        <dbReference type="ARBA" id="ARBA00023015"/>
    </source>
</evidence>
<feature type="domain" description="HTH gntR-type" evidence="4">
    <location>
        <begin position="8"/>
        <end position="76"/>
    </location>
</feature>
<dbReference type="InterPro" id="IPR036390">
    <property type="entry name" value="WH_DNA-bd_sf"/>
</dbReference>
<proteinExistence type="predicted"/>
<evidence type="ECO:0000256" key="2">
    <source>
        <dbReference type="ARBA" id="ARBA00023125"/>
    </source>
</evidence>
<organism evidence="5 6">
    <name type="scientific">Actinomadura gamaensis</name>
    <dbReference type="NCBI Taxonomy" id="1763541"/>
    <lineage>
        <taxon>Bacteria</taxon>
        <taxon>Bacillati</taxon>
        <taxon>Actinomycetota</taxon>
        <taxon>Actinomycetes</taxon>
        <taxon>Streptosporangiales</taxon>
        <taxon>Thermomonosporaceae</taxon>
        <taxon>Actinomadura</taxon>
    </lineage>
</organism>
<evidence type="ECO:0000313" key="6">
    <source>
        <dbReference type="Proteomes" id="UP001595872"/>
    </source>
</evidence>
<dbReference type="InterPro" id="IPR011663">
    <property type="entry name" value="UTRA"/>
</dbReference>
<dbReference type="SUPFAM" id="SSF46785">
    <property type="entry name" value="Winged helix' DNA-binding domain"/>
    <property type="match status" value="1"/>
</dbReference>
<name>A0ABV9TVU7_9ACTN</name>
<keyword evidence="3" id="KW-0804">Transcription</keyword>
<dbReference type="CDD" id="cd07377">
    <property type="entry name" value="WHTH_GntR"/>
    <property type="match status" value="1"/>
</dbReference>
<keyword evidence="2" id="KW-0238">DNA-binding</keyword>
<dbReference type="Pfam" id="PF07702">
    <property type="entry name" value="UTRA"/>
    <property type="match status" value="1"/>
</dbReference>
<dbReference type="SMART" id="SM00345">
    <property type="entry name" value="HTH_GNTR"/>
    <property type="match status" value="1"/>
</dbReference>
<dbReference type="PANTHER" id="PTHR44846:SF17">
    <property type="entry name" value="GNTR-FAMILY TRANSCRIPTIONAL REGULATOR"/>
    <property type="match status" value="1"/>
</dbReference>
<dbReference type="SUPFAM" id="SSF64288">
    <property type="entry name" value="Chorismate lyase-like"/>
    <property type="match status" value="1"/>
</dbReference>
<dbReference type="Proteomes" id="UP001595872">
    <property type="component" value="Unassembled WGS sequence"/>
</dbReference>
<dbReference type="EMBL" id="JBHSIT010000002">
    <property type="protein sequence ID" value="MFC4906922.1"/>
    <property type="molecule type" value="Genomic_DNA"/>
</dbReference>
<reference evidence="6" key="1">
    <citation type="journal article" date="2019" name="Int. J. Syst. Evol. Microbiol.">
        <title>The Global Catalogue of Microorganisms (GCM) 10K type strain sequencing project: providing services to taxonomists for standard genome sequencing and annotation.</title>
        <authorList>
            <consortium name="The Broad Institute Genomics Platform"/>
            <consortium name="The Broad Institute Genome Sequencing Center for Infectious Disease"/>
            <person name="Wu L."/>
            <person name="Ma J."/>
        </authorList>
    </citation>
    <scope>NUCLEOTIDE SEQUENCE [LARGE SCALE GENOMIC DNA]</scope>
    <source>
        <strain evidence="6">KLKA75</strain>
    </source>
</reference>
<dbReference type="InterPro" id="IPR028978">
    <property type="entry name" value="Chorismate_lyase_/UTRA_dom_sf"/>
</dbReference>
<dbReference type="Pfam" id="PF00392">
    <property type="entry name" value="GntR"/>
    <property type="match status" value="1"/>
</dbReference>
<evidence type="ECO:0000256" key="3">
    <source>
        <dbReference type="ARBA" id="ARBA00023163"/>
    </source>
</evidence>
<evidence type="ECO:0000313" key="5">
    <source>
        <dbReference type="EMBL" id="MFC4906922.1"/>
    </source>
</evidence>
<dbReference type="Gene3D" id="1.10.10.10">
    <property type="entry name" value="Winged helix-like DNA-binding domain superfamily/Winged helix DNA-binding domain"/>
    <property type="match status" value="1"/>
</dbReference>
<dbReference type="InterPro" id="IPR000524">
    <property type="entry name" value="Tscrpt_reg_HTH_GntR"/>
</dbReference>
<sequence>MPELEQSLPKYLQIAAYIRDQILRGDLGAGDEVPSERQIAAHWDVSRPTATKALEALRTQGLVESRRGSGTYVLDLYGLHRRARERYQRASQTGRIYPPTERAEIVASELVTAPAHVAEALTLPDGARALRRQRIVFRDDRPVEISVSWYAEAVAERAPLLKDRARIREGTVAYLEGATNRRARHGHDRVSARLADEDELEVFGLAGPAAVLVVRHTVYDMDERPMEFAEAVYPPDAWTFEETYMIH</sequence>
<dbReference type="RefSeq" id="WP_378252662.1">
    <property type="nucleotide sequence ID" value="NZ_JBHSIT010000002.1"/>
</dbReference>
<dbReference type="InterPro" id="IPR036388">
    <property type="entry name" value="WH-like_DNA-bd_sf"/>
</dbReference>
<dbReference type="PANTHER" id="PTHR44846">
    <property type="entry name" value="MANNOSYL-D-GLYCERATE TRANSPORT/METABOLISM SYSTEM REPRESSOR MNGR-RELATED"/>
    <property type="match status" value="1"/>
</dbReference>
<gene>
    <name evidence="5" type="ORF">ACFPCY_06310</name>
</gene>
<keyword evidence="1" id="KW-0805">Transcription regulation</keyword>
<dbReference type="PRINTS" id="PR00035">
    <property type="entry name" value="HTHGNTR"/>
</dbReference>
<comment type="caution">
    <text evidence="5">The sequence shown here is derived from an EMBL/GenBank/DDBJ whole genome shotgun (WGS) entry which is preliminary data.</text>
</comment>
<dbReference type="InterPro" id="IPR050679">
    <property type="entry name" value="Bact_HTH_transcr_reg"/>
</dbReference>
<protein>
    <submittedName>
        <fullName evidence="5">GntR family transcriptional regulator</fullName>
    </submittedName>
</protein>
<accession>A0ABV9TVU7</accession>